<dbReference type="Gene3D" id="2.60.220.20">
    <property type="entry name" value="putative beta-Galactosidase from caulobacter crescentus"/>
    <property type="match status" value="1"/>
</dbReference>
<dbReference type="GO" id="GO:0009341">
    <property type="term" value="C:beta-galactosidase complex"/>
    <property type="evidence" value="ECO:0007669"/>
    <property type="project" value="InterPro"/>
</dbReference>
<sequence length="627" mass="68180">MKSVSTFVRLVPILVLLTRGLSLVAQEPLKTPRLVEQDGRHALLVDGTPFLVLGAQIGNSSAWPLLLEQKVWPALEAMHVNTAEAPVYWEQIEPQPGNFDWTNVDALLSGAREHRLHLILLWFGTWKNGNDHYVPQWVKTHPEQYPRMKNSAGAPIDDLSANAPANMEADRKAFAALMHHLAEEDSTDHTILMMQVENESGGIGAARDYSTDSNREFGEQVPAELVKALGKRPGTWSEVFPGVADESFQAWHQARYVNAVAEAGKREFNIPFYCNVWLAYPPAALPERHIAAPGIGYPSGGPNQFMLPIWKFAAPSIDLIGPDLYSSDPSFYLGILDTYARPDNPLWIPETGQGNEYAPYFFAAVGRGAIGFSPFGIDWVGRLPDGVVPRVHAANYALAGSMDRTLAKLNFAGKIKTMIEAAGGADQQVIFYPNSTPLTARNSFGASSPPADDALIDISTLANAIVSPGEAGNVATRTADQSGAWVAEVRFGFPQRDGEAAPGSSDKSGRMLIAQMNPNEYLVTGIGGAVFFHRPGYLPGIRMQILSAEEGYFTPSRASGAPEEWHRIRILNGDETDRGIRFPDPHAVPARSSSTLPAIGDTGGGDTEGPPPFQDRPVAVRILLDRF</sequence>
<dbReference type="AlphaFoldDB" id="A0A2Z5GB15"/>
<dbReference type="InterPro" id="IPR013529">
    <property type="entry name" value="Glyco_hydro_42_N"/>
</dbReference>
<gene>
    <name evidence="6" type="ORF">ACPOL_6975</name>
</gene>
<geneLocation type="plasmid" evidence="7">
    <name>pacpol4</name>
</geneLocation>
<dbReference type="FunFam" id="3.20.20.80:FF:000135">
    <property type="entry name" value="Beta-galactosidase, putative, bgl35A"/>
    <property type="match status" value="1"/>
</dbReference>
<keyword evidence="1" id="KW-0378">Hydrolase</keyword>
<dbReference type="KEGG" id="abas:ACPOL_6975"/>
<dbReference type="Pfam" id="PF02449">
    <property type="entry name" value="Glyco_hydro_42"/>
    <property type="match status" value="1"/>
</dbReference>
<dbReference type="GO" id="GO:0005975">
    <property type="term" value="P:carbohydrate metabolic process"/>
    <property type="evidence" value="ECO:0007669"/>
    <property type="project" value="InterPro"/>
</dbReference>
<dbReference type="GO" id="GO:0004565">
    <property type="term" value="F:beta-galactosidase activity"/>
    <property type="evidence" value="ECO:0007669"/>
    <property type="project" value="InterPro"/>
</dbReference>
<dbReference type="SUPFAM" id="SSF51445">
    <property type="entry name" value="(Trans)glycosidases"/>
    <property type="match status" value="1"/>
</dbReference>
<keyword evidence="6" id="KW-0614">Plasmid</keyword>
<protein>
    <submittedName>
        <fullName evidence="6">Beta-galactosidase</fullName>
    </submittedName>
</protein>
<evidence type="ECO:0000313" key="7">
    <source>
        <dbReference type="Proteomes" id="UP000253606"/>
    </source>
</evidence>
<keyword evidence="2" id="KW-0326">Glycosidase</keyword>
<dbReference type="Proteomes" id="UP000253606">
    <property type="component" value="Plasmid pACPOL4"/>
</dbReference>
<dbReference type="InterPro" id="IPR017853">
    <property type="entry name" value="GH"/>
</dbReference>
<feature type="region of interest" description="Disordered" evidence="3">
    <location>
        <begin position="583"/>
        <end position="615"/>
    </location>
</feature>
<feature type="domain" description="Glycoside hydrolase family 42 N-terminal" evidence="4">
    <location>
        <begin position="74"/>
        <end position="257"/>
    </location>
</feature>
<evidence type="ECO:0000256" key="3">
    <source>
        <dbReference type="SAM" id="MobiDB-lite"/>
    </source>
</evidence>
<dbReference type="Gene3D" id="3.20.20.80">
    <property type="entry name" value="Glycosidases"/>
    <property type="match status" value="1"/>
</dbReference>
<dbReference type="Pfam" id="PF18120">
    <property type="entry name" value="DUF5597"/>
    <property type="match status" value="1"/>
</dbReference>
<organism evidence="6 7">
    <name type="scientific">Acidisarcina polymorpha</name>
    <dbReference type="NCBI Taxonomy" id="2211140"/>
    <lineage>
        <taxon>Bacteria</taxon>
        <taxon>Pseudomonadati</taxon>
        <taxon>Acidobacteriota</taxon>
        <taxon>Terriglobia</taxon>
        <taxon>Terriglobales</taxon>
        <taxon>Acidobacteriaceae</taxon>
        <taxon>Acidisarcina</taxon>
    </lineage>
</organism>
<evidence type="ECO:0000256" key="2">
    <source>
        <dbReference type="ARBA" id="ARBA00023295"/>
    </source>
</evidence>
<reference evidence="6 7" key="1">
    <citation type="journal article" date="2018" name="Front. Microbiol.">
        <title>Hydrolytic Capabilities as a Key to Environmental Success: Chitinolytic and Cellulolytic Acidobacteria From Acidic Sub-arctic Soils and Boreal Peatlands.</title>
        <authorList>
            <person name="Belova S.E."/>
            <person name="Ravin N.V."/>
            <person name="Pankratov T.A."/>
            <person name="Rakitin A.L."/>
            <person name="Ivanova A.A."/>
            <person name="Beletsky A.V."/>
            <person name="Mardanov A.V."/>
            <person name="Sinninghe Damste J.S."/>
            <person name="Dedysh S.N."/>
        </authorList>
    </citation>
    <scope>NUCLEOTIDE SEQUENCE [LARGE SCALE GENOMIC DNA]</scope>
    <source>
        <strain evidence="6 7">SBC82</strain>
        <plasmid evidence="7">pacpol4</plasmid>
    </source>
</reference>
<dbReference type="RefSeq" id="WP_236657640.1">
    <property type="nucleotide sequence ID" value="NZ_CP030843.1"/>
</dbReference>
<keyword evidence="7" id="KW-1185">Reference proteome</keyword>
<feature type="domain" description="DUF5597" evidence="5">
    <location>
        <begin position="393"/>
        <end position="582"/>
    </location>
</feature>
<accession>A0A2Z5GB15</accession>
<evidence type="ECO:0000259" key="4">
    <source>
        <dbReference type="Pfam" id="PF02449"/>
    </source>
</evidence>
<proteinExistence type="predicted"/>
<evidence type="ECO:0000256" key="1">
    <source>
        <dbReference type="ARBA" id="ARBA00022801"/>
    </source>
</evidence>
<evidence type="ECO:0000259" key="5">
    <source>
        <dbReference type="Pfam" id="PF18120"/>
    </source>
</evidence>
<name>A0A2Z5GB15_9BACT</name>
<dbReference type="InterPro" id="IPR040719">
    <property type="entry name" value="DUF5597"/>
</dbReference>
<dbReference type="EMBL" id="CP030843">
    <property type="protein sequence ID" value="AXC16179.1"/>
    <property type="molecule type" value="Genomic_DNA"/>
</dbReference>
<evidence type="ECO:0000313" key="6">
    <source>
        <dbReference type="EMBL" id="AXC16179.1"/>
    </source>
</evidence>